<dbReference type="STRING" id="685588.A0A067S876"/>
<proteinExistence type="predicted"/>
<dbReference type="InterPro" id="IPR040898">
    <property type="entry name" value="CxC6"/>
</dbReference>
<name>A0A067S876_GALM3</name>
<protein>
    <recommendedName>
        <fullName evidence="6">CxC5 like cysteine cluster associated with KDZ domain-containing protein</fullName>
    </recommendedName>
</protein>
<organism evidence="4 5">
    <name type="scientific">Galerina marginata (strain CBS 339.88)</name>
    <dbReference type="NCBI Taxonomy" id="685588"/>
    <lineage>
        <taxon>Eukaryota</taxon>
        <taxon>Fungi</taxon>
        <taxon>Dikarya</taxon>
        <taxon>Basidiomycota</taxon>
        <taxon>Agaricomycotina</taxon>
        <taxon>Agaricomycetes</taxon>
        <taxon>Agaricomycetidae</taxon>
        <taxon>Agaricales</taxon>
        <taxon>Agaricineae</taxon>
        <taxon>Strophariaceae</taxon>
        <taxon>Galerina</taxon>
    </lineage>
</organism>
<evidence type="ECO:0000259" key="2">
    <source>
        <dbReference type="Pfam" id="PF18718"/>
    </source>
</evidence>
<evidence type="ECO:0000256" key="1">
    <source>
        <dbReference type="SAM" id="MobiDB-lite"/>
    </source>
</evidence>
<dbReference type="InterPro" id="IPR041539">
    <property type="entry name" value="CxC5"/>
</dbReference>
<feature type="domain" description="CxC6 like cysteine cluster associated with KDZ" evidence="3">
    <location>
        <begin position="332"/>
        <end position="396"/>
    </location>
</feature>
<reference evidence="5" key="1">
    <citation type="journal article" date="2014" name="Proc. Natl. Acad. Sci. U.S.A.">
        <title>Extensive sampling of basidiomycete genomes demonstrates inadequacy of the white-rot/brown-rot paradigm for wood decay fungi.</title>
        <authorList>
            <person name="Riley R."/>
            <person name="Salamov A.A."/>
            <person name="Brown D.W."/>
            <person name="Nagy L.G."/>
            <person name="Floudas D."/>
            <person name="Held B.W."/>
            <person name="Levasseur A."/>
            <person name="Lombard V."/>
            <person name="Morin E."/>
            <person name="Otillar R."/>
            <person name="Lindquist E.A."/>
            <person name="Sun H."/>
            <person name="LaButti K.M."/>
            <person name="Schmutz J."/>
            <person name="Jabbour D."/>
            <person name="Luo H."/>
            <person name="Baker S.E."/>
            <person name="Pisabarro A.G."/>
            <person name="Walton J.D."/>
            <person name="Blanchette R.A."/>
            <person name="Henrissat B."/>
            <person name="Martin F."/>
            <person name="Cullen D."/>
            <person name="Hibbett D.S."/>
            <person name="Grigoriev I.V."/>
        </authorList>
    </citation>
    <scope>NUCLEOTIDE SEQUENCE [LARGE SCALE GENOMIC DNA]</scope>
    <source>
        <strain evidence="5">CBS 339.88</strain>
    </source>
</reference>
<dbReference type="Proteomes" id="UP000027222">
    <property type="component" value="Unassembled WGS sequence"/>
</dbReference>
<feature type="region of interest" description="Disordered" evidence="1">
    <location>
        <begin position="412"/>
        <end position="464"/>
    </location>
</feature>
<dbReference type="AlphaFoldDB" id="A0A067S876"/>
<evidence type="ECO:0000313" key="4">
    <source>
        <dbReference type="EMBL" id="KDR67006.1"/>
    </source>
</evidence>
<dbReference type="HOGENOM" id="CLU_004966_4_0_1"/>
<evidence type="ECO:0000313" key="5">
    <source>
        <dbReference type="Proteomes" id="UP000027222"/>
    </source>
</evidence>
<evidence type="ECO:0008006" key="6">
    <source>
        <dbReference type="Google" id="ProtNLM"/>
    </source>
</evidence>
<dbReference type="Pfam" id="PF18721">
    <property type="entry name" value="CxC6"/>
    <property type="match status" value="1"/>
</dbReference>
<feature type="domain" description="CxC5 like cysteine cluster associated with KDZ" evidence="2">
    <location>
        <begin position="116"/>
        <end position="234"/>
    </location>
</feature>
<keyword evidence="5" id="KW-1185">Reference proteome</keyword>
<dbReference type="OrthoDB" id="3055037at2759"/>
<dbReference type="EMBL" id="KL142418">
    <property type="protein sequence ID" value="KDR67006.1"/>
    <property type="molecule type" value="Genomic_DNA"/>
</dbReference>
<gene>
    <name evidence="4" type="ORF">GALMADRAFT_232240</name>
</gene>
<sequence>MEDLTMQHIHDLLSKCPGLPNAISMDKAIQFVRITASLKRDIIHCQKSNYDPDEAPEALPAVVHEFLGGALDLSDEFVKGCWEAFRRTIWTYNPDLHSSAADARIFHNCGQGHNLASRSLYPPILRCTNPLCAKDNGLLRKTTKACRKVVLFTLEDGACATYHYKLICQSCNTTYHNNYSVFNHVRTYYPYVPDAIEVGKHQFVARDVLNMFMNLMLISWTSATNCAEVYNRSLSKPENHPKEWDYSFELRSELIWNGISHLAILEHHEREGEVLVVPHGSEQKDRLSEPIRKRNKLFEDEGQPEWAHYCEKCVRFGFDDADQLTNMSRAAICDGVSITHPCCGVAHCTEPLANVKRDKFCPGHQHLLEVCAVEHCEGKVTTGYLTCAEPTHHELEVKRKRRNAANFQLRRQLQRTTVATPPDEDVTESLQDNGEAHDEGIEEGAPLIDSPSETTGCPQKPDAGIRRVTARFGRRQTHNEQIMARPCGMIVARTTFFGSETVPQTVAFLKKVFRVPGSMPDFFIYDNCCGVYNHLHAQKDPILKTVGFPVDAFHYDCKHSRTDIICREHCNPRLFPELLKDDGTWYFNSSKCEQLNVWIGGYHAILREMKADRYNFLLDELIMRKNRVLKAKLEKDGHLPSYVPGLQYSG</sequence>
<evidence type="ECO:0000259" key="3">
    <source>
        <dbReference type="Pfam" id="PF18721"/>
    </source>
</evidence>
<dbReference type="Pfam" id="PF18718">
    <property type="entry name" value="CxC5"/>
    <property type="match status" value="1"/>
</dbReference>
<accession>A0A067S876</accession>